<dbReference type="OrthoDB" id="2532734at2759"/>
<organism evidence="2 3">
    <name type="scientific">Teratosphaeria destructans</name>
    <dbReference type="NCBI Taxonomy" id="418781"/>
    <lineage>
        <taxon>Eukaryota</taxon>
        <taxon>Fungi</taxon>
        <taxon>Dikarya</taxon>
        <taxon>Ascomycota</taxon>
        <taxon>Pezizomycotina</taxon>
        <taxon>Dothideomycetes</taxon>
        <taxon>Dothideomycetidae</taxon>
        <taxon>Mycosphaerellales</taxon>
        <taxon>Teratosphaeriaceae</taxon>
        <taxon>Teratosphaeria</taxon>
    </lineage>
</organism>
<name>A0A9W7T365_9PEZI</name>
<evidence type="ECO:0000256" key="1">
    <source>
        <dbReference type="SAM" id="MobiDB-lite"/>
    </source>
</evidence>
<feature type="region of interest" description="Disordered" evidence="1">
    <location>
        <begin position="94"/>
        <end position="125"/>
    </location>
</feature>
<sequence length="125" mass="13835">MPFSRPTSKTAGPSEPELAAINEYLAQKPDFEKLILEVRETKVPEEGSLTFARRETDFEQETKAKLAEDLGDAVQKGTQGAKDTVDQTKATIEQYKANPGPVMGQDLGEPASKEELRKRAEELNK</sequence>
<protein>
    <submittedName>
        <fullName evidence="2">Uncharacterized protein</fullName>
    </submittedName>
</protein>
<dbReference type="EMBL" id="RIBY02000001">
    <property type="protein sequence ID" value="KAH9845933.1"/>
    <property type="molecule type" value="Genomic_DNA"/>
</dbReference>
<evidence type="ECO:0000313" key="2">
    <source>
        <dbReference type="EMBL" id="KAH9845933.1"/>
    </source>
</evidence>
<dbReference type="Proteomes" id="UP001138500">
    <property type="component" value="Unassembled WGS sequence"/>
</dbReference>
<feature type="compositionally biased region" description="Basic and acidic residues" evidence="1">
    <location>
        <begin position="111"/>
        <end position="125"/>
    </location>
</feature>
<accession>A0A9W7T365</accession>
<evidence type="ECO:0000313" key="3">
    <source>
        <dbReference type="Proteomes" id="UP001138500"/>
    </source>
</evidence>
<reference evidence="2 3" key="1">
    <citation type="journal article" date="2018" name="IMA Fungus">
        <title>IMA Genome-F 10: Nine draft genome sequences of Claviceps purpurea s.lat., including C. arundinis, C. humidiphila, and C. cf. spartinae, pseudomolecules for the pitch canker pathogen Fusarium circinatum, draft genome of Davidsoniella eucalypti, Grosmannia galeiformis, Quambalaria eucalypti, and Teratosphaeria destructans.</title>
        <authorList>
            <person name="Wingfield B.D."/>
            <person name="Liu M."/>
            <person name="Nguyen H.D."/>
            <person name="Lane F.A."/>
            <person name="Morgan S.W."/>
            <person name="De Vos L."/>
            <person name="Wilken P.M."/>
            <person name="Duong T.A."/>
            <person name="Aylward J."/>
            <person name="Coetzee M.P."/>
            <person name="Dadej K."/>
            <person name="De Beer Z.W."/>
            <person name="Findlay W."/>
            <person name="Havenga M."/>
            <person name="Kolarik M."/>
            <person name="Menzies J.G."/>
            <person name="Naidoo K."/>
            <person name="Pochopski O."/>
            <person name="Shoukouhi P."/>
            <person name="Santana Q.C."/>
            <person name="Seifert K.A."/>
            <person name="Soal N."/>
            <person name="Steenkamp E.T."/>
            <person name="Tatham C.T."/>
            <person name="van der Nest M.A."/>
            <person name="Wingfield M.J."/>
        </authorList>
    </citation>
    <scope>NUCLEOTIDE SEQUENCE [LARGE SCALE GENOMIC DNA]</scope>
    <source>
        <strain evidence="2">CMW44962</strain>
    </source>
</reference>
<keyword evidence="3" id="KW-1185">Reference proteome</keyword>
<dbReference type="AlphaFoldDB" id="A0A9W7T365"/>
<proteinExistence type="predicted"/>
<comment type="caution">
    <text evidence="2">The sequence shown here is derived from an EMBL/GenBank/DDBJ whole genome shotgun (WGS) entry which is preliminary data.</text>
</comment>
<reference evidence="2 3" key="2">
    <citation type="journal article" date="2021" name="Curr. Genet.">
        <title>Genetic response to nitrogen starvation in the aggressive Eucalyptus foliar pathogen Teratosphaeria destructans.</title>
        <authorList>
            <person name="Havenga M."/>
            <person name="Wingfield B.D."/>
            <person name="Wingfield M.J."/>
            <person name="Dreyer L.L."/>
            <person name="Roets F."/>
            <person name="Aylward J."/>
        </authorList>
    </citation>
    <scope>NUCLEOTIDE SEQUENCE [LARGE SCALE GENOMIC DNA]</scope>
    <source>
        <strain evidence="2">CMW44962</strain>
    </source>
</reference>
<gene>
    <name evidence="2" type="ORF">Tdes44962_MAKER00144</name>
</gene>